<comment type="caution">
    <text evidence="2">The sequence shown here is derived from an EMBL/GenBank/DDBJ whole genome shotgun (WGS) entry which is preliminary data.</text>
</comment>
<proteinExistence type="predicted"/>
<feature type="region of interest" description="Disordered" evidence="1">
    <location>
        <begin position="1"/>
        <end position="52"/>
    </location>
</feature>
<accession>A0A0F4GEF3</accession>
<protein>
    <submittedName>
        <fullName evidence="2">Uncharacterized protein</fullName>
    </submittedName>
</protein>
<dbReference type="EMBL" id="LAFY01001030">
    <property type="protein sequence ID" value="KJX95798.1"/>
    <property type="molecule type" value="Genomic_DNA"/>
</dbReference>
<evidence type="ECO:0000313" key="3">
    <source>
        <dbReference type="Proteomes" id="UP000033647"/>
    </source>
</evidence>
<reference evidence="2 3" key="1">
    <citation type="submission" date="2015-03" db="EMBL/GenBank/DDBJ databases">
        <title>RNA-seq based gene annotation and comparative genomics of four Zymoseptoria species reveal species-specific pathogenicity related genes and transposable element activity.</title>
        <authorList>
            <person name="Grandaubert J."/>
            <person name="Bhattacharyya A."/>
            <person name="Stukenbrock E.H."/>
        </authorList>
    </citation>
    <scope>NUCLEOTIDE SEQUENCE [LARGE SCALE GENOMIC DNA]</scope>
    <source>
        <strain evidence="2 3">Zb18110</strain>
    </source>
</reference>
<keyword evidence="3" id="KW-1185">Reference proteome</keyword>
<dbReference type="AlphaFoldDB" id="A0A0F4GEF3"/>
<name>A0A0F4GEF3_9PEZI</name>
<feature type="compositionally biased region" description="Pro residues" evidence="1">
    <location>
        <begin position="157"/>
        <end position="173"/>
    </location>
</feature>
<gene>
    <name evidence="2" type="ORF">TI39_contig1039g00004</name>
</gene>
<dbReference type="Pfam" id="PF15474">
    <property type="entry name" value="MU117"/>
    <property type="match status" value="1"/>
</dbReference>
<evidence type="ECO:0000256" key="1">
    <source>
        <dbReference type="SAM" id="MobiDB-lite"/>
    </source>
</evidence>
<dbReference type="Proteomes" id="UP000033647">
    <property type="component" value="Unassembled WGS sequence"/>
</dbReference>
<organism evidence="2 3">
    <name type="scientific">Zymoseptoria brevis</name>
    <dbReference type="NCBI Taxonomy" id="1047168"/>
    <lineage>
        <taxon>Eukaryota</taxon>
        <taxon>Fungi</taxon>
        <taxon>Dikarya</taxon>
        <taxon>Ascomycota</taxon>
        <taxon>Pezizomycotina</taxon>
        <taxon>Dothideomycetes</taxon>
        <taxon>Dothideomycetidae</taxon>
        <taxon>Mycosphaerellales</taxon>
        <taxon>Mycosphaerellaceae</taxon>
        <taxon>Zymoseptoria</taxon>
    </lineage>
</organism>
<evidence type="ECO:0000313" key="2">
    <source>
        <dbReference type="EMBL" id="KJX95798.1"/>
    </source>
</evidence>
<feature type="region of interest" description="Disordered" evidence="1">
    <location>
        <begin position="157"/>
        <end position="189"/>
    </location>
</feature>
<dbReference type="InterPro" id="IPR029167">
    <property type="entry name" value="Mug117"/>
</dbReference>
<sequence length="303" mass="32108">MRALASPTLPVQSRDAVHPRHAPALGLRDSAFLPDNDRSAAPNATSPDEPLVRRISTRQAAAGSYLDPNVYAHLGCSNDDIDPCEWGADCSYGGNGFEVGSEADPSTMPASLTITSVSTRPPPRTTESISSNCKSCVGVVGSPVSCSFEYGCTPIPPTSSPPPPPPPSPPPSTTPATKETKSNNKGSGLCVSLKDETAKNLEGQNMCQVAYSRYLDKELYTDFTSYTYTGDDAFNDWLSSFAPLSGLVGQSGCSAKFSCNGDDEYKQGMTGAQIKSAFEHLFETKAKVCGSSYLDNGCRVMSR</sequence>
<dbReference type="OrthoDB" id="3257981at2759"/>